<proteinExistence type="predicted"/>
<dbReference type="Proteomes" id="UP000612055">
    <property type="component" value="Unassembled WGS sequence"/>
</dbReference>
<protein>
    <submittedName>
        <fullName evidence="2">Uncharacterized protein</fullName>
    </submittedName>
</protein>
<feature type="compositionally biased region" description="Basic and acidic residues" evidence="1">
    <location>
        <begin position="1"/>
        <end position="11"/>
    </location>
</feature>
<feature type="compositionally biased region" description="Gly residues" evidence="1">
    <location>
        <begin position="308"/>
        <end position="319"/>
    </location>
</feature>
<feature type="region of interest" description="Disordered" evidence="1">
    <location>
        <begin position="295"/>
        <end position="319"/>
    </location>
</feature>
<evidence type="ECO:0000313" key="2">
    <source>
        <dbReference type="EMBL" id="KAG2494068.1"/>
    </source>
</evidence>
<feature type="region of interest" description="Disordered" evidence="1">
    <location>
        <begin position="138"/>
        <end position="163"/>
    </location>
</feature>
<accession>A0A836C038</accession>
<dbReference type="OrthoDB" id="552729at2759"/>
<organism evidence="2 3">
    <name type="scientific">Edaphochlamys debaryana</name>
    <dbReference type="NCBI Taxonomy" id="47281"/>
    <lineage>
        <taxon>Eukaryota</taxon>
        <taxon>Viridiplantae</taxon>
        <taxon>Chlorophyta</taxon>
        <taxon>core chlorophytes</taxon>
        <taxon>Chlorophyceae</taxon>
        <taxon>CS clade</taxon>
        <taxon>Chlamydomonadales</taxon>
        <taxon>Chlamydomonadales incertae sedis</taxon>
        <taxon>Edaphochlamys</taxon>
    </lineage>
</organism>
<reference evidence="2" key="1">
    <citation type="journal article" date="2020" name="bioRxiv">
        <title>Comparative genomics of Chlamydomonas.</title>
        <authorList>
            <person name="Craig R.J."/>
            <person name="Hasan A.R."/>
            <person name="Ness R.W."/>
            <person name="Keightley P.D."/>
        </authorList>
    </citation>
    <scope>NUCLEOTIDE SEQUENCE</scope>
    <source>
        <strain evidence="2">CCAP 11/70</strain>
    </source>
</reference>
<comment type="caution">
    <text evidence="2">The sequence shown here is derived from an EMBL/GenBank/DDBJ whole genome shotgun (WGS) entry which is preliminary data.</text>
</comment>
<name>A0A836C038_9CHLO</name>
<evidence type="ECO:0000256" key="1">
    <source>
        <dbReference type="SAM" id="MobiDB-lite"/>
    </source>
</evidence>
<feature type="region of interest" description="Disordered" evidence="1">
    <location>
        <begin position="1"/>
        <end position="32"/>
    </location>
</feature>
<keyword evidence="3" id="KW-1185">Reference proteome</keyword>
<feature type="compositionally biased region" description="Low complexity" evidence="1">
    <location>
        <begin position="87"/>
        <end position="106"/>
    </location>
</feature>
<dbReference type="AlphaFoldDB" id="A0A836C038"/>
<sequence length="464" mass="45521">MPKIRPRDKIAQEIAISPWQERRKSGTDASPDALYSVAQAPLIAPSPAHPSYAEQIATDAAAGGADSEQDGEDDGGWITKAPRNSDGRSPGAARASAATAASGPAPMDEDGDDNTAPPSPQSAGSLEVPPELLREAHGAADDAEAASSSGPEQGEEDRSPCHQQPLAGVCRLAITPAGRGMGHILLTPHLSDGGPGASGGGGGGGAVALGLALRRLAPAVPLDPCIAGDDWADLMIARLVSFETGATAHCLVSCSGGDMVRLGEPEDWLLRRCLGEEAAAELAEAAEAAELAAAAAAEAEAAEEEEGGGAGGGGGRGAGAEAGATAAAAAALEADAAALQSAHARAEEEGHRASADDAAAVAAVASAAAAMAAALRSVTPGLRLTFQAESLVSGPAALPLLVEFAKPLLPSRSRLADGEARGEGGGAGASGAGAEPEAVVCVGRATLVGVPPALLGAAVSDDDW</sequence>
<gene>
    <name evidence="2" type="ORF">HYH03_007711</name>
</gene>
<dbReference type="EMBL" id="JAEHOE010000033">
    <property type="protein sequence ID" value="KAG2494068.1"/>
    <property type="molecule type" value="Genomic_DNA"/>
</dbReference>
<evidence type="ECO:0000313" key="3">
    <source>
        <dbReference type="Proteomes" id="UP000612055"/>
    </source>
</evidence>
<feature type="region of interest" description="Disordered" evidence="1">
    <location>
        <begin position="44"/>
        <end position="126"/>
    </location>
</feature>